<accession>A0AAN6MYC3</accession>
<evidence type="ECO:0000313" key="2">
    <source>
        <dbReference type="EMBL" id="KAK3935340.1"/>
    </source>
</evidence>
<dbReference type="AlphaFoldDB" id="A0AAN6MYC3"/>
<organism evidence="2 3">
    <name type="scientific">Diplogelasinospora grovesii</name>
    <dbReference type="NCBI Taxonomy" id="303347"/>
    <lineage>
        <taxon>Eukaryota</taxon>
        <taxon>Fungi</taxon>
        <taxon>Dikarya</taxon>
        <taxon>Ascomycota</taxon>
        <taxon>Pezizomycotina</taxon>
        <taxon>Sordariomycetes</taxon>
        <taxon>Sordariomycetidae</taxon>
        <taxon>Sordariales</taxon>
        <taxon>Diplogelasinosporaceae</taxon>
        <taxon>Diplogelasinospora</taxon>
    </lineage>
</organism>
<proteinExistence type="inferred from homology"/>
<comment type="similarity">
    <text evidence="1">Belongs to the mitochondrion-specific ribosomal protein mS37 family.</text>
</comment>
<gene>
    <name evidence="2" type="ORF">QBC46DRAFT_397761</name>
</gene>
<keyword evidence="3" id="KW-1185">Reference proteome</keyword>
<dbReference type="PANTHER" id="PTHR28066">
    <property type="entry name" value="37S RIBOSOMAL PROTEIN MRP10, MITOCHONDRIAL"/>
    <property type="match status" value="1"/>
</dbReference>
<comment type="subcellular location">
    <subcellularLocation>
        <location evidence="1">Mitochondrion</location>
    </subcellularLocation>
</comment>
<keyword evidence="1" id="KW-0496">Mitochondrion</keyword>
<evidence type="ECO:0000256" key="1">
    <source>
        <dbReference type="PIRNR" id="PIRNR037706"/>
    </source>
</evidence>
<comment type="caution">
    <text evidence="2">The sequence shown here is derived from an EMBL/GenBank/DDBJ whole genome shotgun (WGS) entry which is preliminary data.</text>
</comment>
<sequence>MSSKNPIRLPPLKVLRVRHPNRAEVNPCVTVMSSVLACWASAGYSTAGCSALEQALRACMDAPKPPPKPSNTINYHLTRLSKRLTAPGAKGKKKD</sequence>
<dbReference type="GO" id="GO:0003735">
    <property type="term" value="F:structural constituent of ribosome"/>
    <property type="evidence" value="ECO:0007669"/>
    <property type="project" value="InterPro"/>
</dbReference>
<dbReference type="GO" id="GO:0005763">
    <property type="term" value="C:mitochondrial small ribosomal subunit"/>
    <property type="evidence" value="ECO:0007669"/>
    <property type="project" value="TreeGrafter"/>
</dbReference>
<dbReference type="GO" id="GO:0032543">
    <property type="term" value="P:mitochondrial translation"/>
    <property type="evidence" value="ECO:0007669"/>
    <property type="project" value="InterPro"/>
</dbReference>
<comment type="subunit">
    <text evidence="1">Component of the mitochondrial small ribosomal subunit.</text>
</comment>
<dbReference type="EMBL" id="MU853928">
    <property type="protein sequence ID" value="KAK3935340.1"/>
    <property type="molecule type" value="Genomic_DNA"/>
</dbReference>
<keyword evidence="1" id="KW-0689">Ribosomal protein</keyword>
<name>A0AAN6MYC3_9PEZI</name>
<dbReference type="PANTHER" id="PTHR28066:SF1">
    <property type="entry name" value="SMALL RIBOSOMAL SUBUNIT PROTEIN MS37"/>
    <property type="match status" value="1"/>
</dbReference>
<keyword evidence="1" id="KW-0687">Ribonucleoprotein</keyword>
<evidence type="ECO:0000313" key="3">
    <source>
        <dbReference type="Proteomes" id="UP001303473"/>
    </source>
</evidence>
<protein>
    <recommendedName>
        <fullName evidence="1">Small ribosomal subunit protein mS37</fullName>
    </recommendedName>
</protein>
<dbReference type="InterPro" id="IPR017264">
    <property type="entry name" value="Ribosomal_mS37_fun"/>
</dbReference>
<dbReference type="Proteomes" id="UP001303473">
    <property type="component" value="Unassembled WGS sequence"/>
</dbReference>
<dbReference type="PIRSF" id="PIRSF037706">
    <property type="entry name" value="MRP10"/>
    <property type="match status" value="1"/>
</dbReference>
<comment type="function">
    <text evidence="1">Component of the mitochondrial ribosome (mitoribosome), a dedicated translation machinery responsible for the synthesis of mitochondrial genome-encoded proteins, including at least some of the essential transmembrane subunits of the mitochondrial respiratory chain. The mitoribosomes are attached to the mitochondrial inner membrane and translation products are cotranslationally integrated into the membrane.</text>
</comment>
<reference evidence="3" key="1">
    <citation type="journal article" date="2023" name="Mol. Phylogenet. Evol.">
        <title>Genome-scale phylogeny and comparative genomics of the fungal order Sordariales.</title>
        <authorList>
            <person name="Hensen N."/>
            <person name="Bonometti L."/>
            <person name="Westerberg I."/>
            <person name="Brannstrom I.O."/>
            <person name="Guillou S."/>
            <person name="Cros-Aarteil S."/>
            <person name="Calhoun S."/>
            <person name="Haridas S."/>
            <person name="Kuo A."/>
            <person name="Mondo S."/>
            <person name="Pangilinan J."/>
            <person name="Riley R."/>
            <person name="LaButti K."/>
            <person name="Andreopoulos B."/>
            <person name="Lipzen A."/>
            <person name="Chen C."/>
            <person name="Yan M."/>
            <person name="Daum C."/>
            <person name="Ng V."/>
            <person name="Clum A."/>
            <person name="Steindorff A."/>
            <person name="Ohm R.A."/>
            <person name="Martin F."/>
            <person name="Silar P."/>
            <person name="Natvig D.O."/>
            <person name="Lalanne C."/>
            <person name="Gautier V."/>
            <person name="Ament-Velasquez S.L."/>
            <person name="Kruys A."/>
            <person name="Hutchinson M.I."/>
            <person name="Powell A.J."/>
            <person name="Barry K."/>
            <person name="Miller A.N."/>
            <person name="Grigoriev I.V."/>
            <person name="Debuchy R."/>
            <person name="Gladieux P."/>
            <person name="Hiltunen Thoren M."/>
            <person name="Johannesson H."/>
        </authorList>
    </citation>
    <scope>NUCLEOTIDE SEQUENCE [LARGE SCALE GENOMIC DNA]</scope>
    <source>
        <strain evidence="3">CBS 340.73</strain>
    </source>
</reference>